<dbReference type="AlphaFoldDB" id="A0A7J5H4A1"/>
<name>A0A7J5H4A1_BACUN</name>
<feature type="region of interest" description="Disordered" evidence="1">
    <location>
        <begin position="32"/>
        <end position="89"/>
    </location>
</feature>
<comment type="caution">
    <text evidence="3">The sequence shown here is derived from an EMBL/GenBank/DDBJ whole genome shotgun (WGS) entry which is preliminary data.</text>
</comment>
<evidence type="ECO:0000256" key="1">
    <source>
        <dbReference type="SAM" id="MobiDB-lite"/>
    </source>
</evidence>
<keyword evidence="2" id="KW-0472">Membrane</keyword>
<keyword evidence="2" id="KW-1133">Transmembrane helix</keyword>
<proteinExistence type="predicted"/>
<protein>
    <submittedName>
        <fullName evidence="3">Uncharacterized protein</fullName>
    </submittedName>
</protein>
<dbReference type="RefSeq" id="WP_151858603.1">
    <property type="nucleotide sequence ID" value="NZ_WCTZ01000014.1"/>
</dbReference>
<reference evidence="3 4" key="1">
    <citation type="journal article" date="2019" name="Nat. Med.">
        <title>A library of human gut bacterial isolates paired with longitudinal multiomics data enables mechanistic microbiome research.</title>
        <authorList>
            <person name="Poyet M."/>
            <person name="Groussin M."/>
            <person name="Gibbons S.M."/>
            <person name="Avila-Pacheco J."/>
            <person name="Jiang X."/>
            <person name="Kearney S.M."/>
            <person name="Perrotta A.R."/>
            <person name="Berdy B."/>
            <person name="Zhao S."/>
            <person name="Lieberman T.D."/>
            <person name="Swanson P.K."/>
            <person name="Smith M."/>
            <person name="Roesemann S."/>
            <person name="Alexander J.E."/>
            <person name="Rich S.A."/>
            <person name="Livny J."/>
            <person name="Vlamakis H."/>
            <person name="Clish C."/>
            <person name="Bullock K."/>
            <person name="Deik A."/>
            <person name="Scott J."/>
            <person name="Pierce K.A."/>
            <person name="Xavier R.J."/>
            <person name="Alm E.J."/>
        </authorList>
    </citation>
    <scope>NUCLEOTIDE SEQUENCE [LARGE SCALE GENOMIC DNA]</scope>
    <source>
        <strain evidence="3 4">BIOML-A21</strain>
    </source>
</reference>
<feature type="compositionally biased region" description="Basic and acidic residues" evidence="1">
    <location>
        <begin position="49"/>
        <end position="76"/>
    </location>
</feature>
<evidence type="ECO:0000313" key="3">
    <source>
        <dbReference type="EMBL" id="KAB4184814.1"/>
    </source>
</evidence>
<dbReference type="Proteomes" id="UP000442334">
    <property type="component" value="Unassembled WGS sequence"/>
</dbReference>
<accession>A0A7J5H4A1</accession>
<evidence type="ECO:0000256" key="2">
    <source>
        <dbReference type="SAM" id="Phobius"/>
    </source>
</evidence>
<feature type="transmembrane region" description="Helical" evidence="2">
    <location>
        <begin position="6"/>
        <end position="23"/>
    </location>
</feature>
<dbReference type="EMBL" id="WCUA01000012">
    <property type="protein sequence ID" value="KAB4184814.1"/>
    <property type="molecule type" value="Genomic_DNA"/>
</dbReference>
<evidence type="ECO:0000313" key="4">
    <source>
        <dbReference type="Proteomes" id="UP000442334"/>
    </source>
</evidence>
<sequence length="130" mass="14626">MQYGQIVFILFVAMACYYAFLIFTDIRKAQAAQNAEQENHTEEDIDISDEARSFRPTRVSRDEEKKEDAAGGKQEETPAGATSNFRRPGYREAIMTDGILVDDLIHEIDRLAETGTGDLGLVIYTCENAR</sequence>
<organism evidence="3 4">
    <name type="scientific">Bacteroides uniformis</name>
    <dbReference type="NCBI Taxonomy" id="820"/>
    <lineage>
        <taxon>Bacteria</taxon>
        <taxon>Pseudomonadati</taxon>
        <taxon>Bacteroidota</taxon>
        <taxon>Bacteroidia</taxon>
        <taxon>Bacteroidales</taxon>
        <taxon>Bacteroidaceae</taxon>
        <taxon>Bacteroides</taxon>
    </lineage>
</organism>
<gene>
    <name evidence="3" type="ORF">GAQ34_12350</name>
</gene>
<keyword evidence="2" id="KW-0812">Transmembrane</keyword>